<accession>A0A939HAS8</accession>
<sequence>MRKLIIPLAALLVLFLITGCSAKEEYFPREDAVSRGYIVLDGTNSANHERFEIFLQNVDAKREDSVHIVIYDLTRSQYVISIHYDGELLHASRYFMDRDSNKSQISDEMIYTHISRTESKNYFLIDEKNIHEELWIYQGN</sequence>
<name>A0A939HAS8_9CLOT</name>
<proteinExistence type="predicted"/>
<dbReference type="AlphaFoldDB" id="A0A939HAS8"/>
<evidence type="ECO:0000313" key="2">
    <source>
        <dbReference type="Proteomes" id="UP000664218"/>
    </source>
</evidence>
<gene>
    <name evidence="1" type="ORF">J3A84_05690</name>
</gene>
<dbReference type="Proteomes" id="UP000664218">
    <property type="component" value="Unassembled WGS sequence"/>
</dbReference>
<organism evidence="1 2">
    <name type="scientific">Proteiniclasticum aestuarii</name>
    <dbReference type="NCBI Taxonomy" id="2817862"/>
    <lineage>
        <taxon>Bacteria</taxon>
        <taxon>Bacillati</taxon>
        <taxon>Bacillota</taxon>
        <taxon>Clostridia</taxon>
        <taxon>Eubacteriales</taxon>
        <taxon>Clostridiaceae</taxon>
        <taxon>Proteiniclasticum</taxon>
    </lineage>
</organism>
<keyword evidence="2" id="KW-1185">Reference proteome</keyword>
<dbReference type="RefSeq" id="WP_207599038.1">
    <property type="nucleotide sequence ID" value="NZ_JAFNJU010000003.1"/>
</dbReference>
<dbReference type="EMBL" id="JAFNJU010000003">
    <property type="protein sequence ID" value="MBO1264532.1"/>
    <property type="molecule type" value="Genomic_DNA"/>
</dbReference>
<evidence type="ECO:0008006" key="3">
    <source>
        <dbReference type="Google" id="ProtNLM"/>
    </source>
</evidence>
<protein>
    <recommendedName>
        <fullName evidence="3">DUF4362 domain-containing protein</fullName>
    </recommendedName>
</protein>
<comment type="caution">
    <text evidence="1">The sequence shown here is derived from an EMBL/GenBank/DDBJ whole genome shotgun (WGS) entry which is preliminary data.</text>
</comment>
<reference evidence="1" key="1">
    <citation type="submission" date="2021-03" db="EMBL/GenBank/DDBJ databases">
        <title>Proteiniclasticum marinus sp. nov., isolated from tidal flat sediment.</title>
        <authorList>
            <person name="Namirimu T."/>
            <person name="Yang J.-A."/>
            <person name="Yang S.-H."/>
            <person name="Kim Y.-J."/>
            <person name="Kwon K.K."/>
        </authorList>
    </citation>
    <scope>NUCLEOTIDE SEQUENCE</scope>
    <source>
        <strain evidence="1">SCR006</strain>
    </source>
</reference>
<evidence type="ECO:0000313" key="1">
    <source>
        <dbReference type="EMBL" id="MBO1264532.1"/>
    </source>
</evidence>
<dbReference type="PROSITE" id="PS51257">
    <property type="entry name" value="PROKAR_LIPOPROTEIN"/>
    <property type="match status" value="1"/>
</dbReference>